<feature type="region of interest" description="Disordered" evidence="1">
    <location>
        <begin position="183"/>
        <end position="221"/>
    </location>
</feature>
<evidence type="ECO:0000313" key="3">
    <source>
        <dbReference type="Proteomes" id="UP001446871"/>
    </source>
</evidence>
<gene>
    <name evidence="2" type="ORF">PG996_005786</name>
</gene>
<dbReference type="Proteomes" id="UP001446871">
    <property type="component" value="Unassembled WGS sequence"/>
</dbReference>
<name>A0ABR1VRI0_9PEZI</name>
<evidence type="ECO:0000256" key="1">
    <source>
        <dbReference type="SAM" id="MobiDB-lite"/>
    </source>
</evidence>
<sequence length="250" mass="28374">MPRKGHKGSQDADDLREKLPTRGMCLDSPTAQGLLGRITMPWFARALRGDDPGVRRRHIINKLPELFYDGAAQMAHADAGLERPDVFWKRIVDAYQPWASSIPGAVVLEFVVYLMQARREFLLAYDKANKDESEYVTAIDLFEDNLKRYHGNNRALIAQYKATSRGERDDESFEHADTEYYEFSDDQSAASSSSHPNKKRRRESSVEPTGPPLPQQEQDHVCAGVKRMKLDESVVDTEDVQMGDGDHVVY</sequence>
<feature type="compositionally biased region" description="Basic and acidic residues" evidence="1">
    <location>
        <begin position="8"/>
        <end position="20"/>
    </location>
</feature>
<comment type="caution">
    <text evidence="2">The sequence shown here is derived from an EMBL/GenBank/DDBJ whole genome shotgun (WGS) entry which is preliminary data.</text>
</comment>
<organism evidence="2 3">
    <name type="scientific">Apiospora saccharicola</name>
    <dbReference type="NCBI Taxonomy" id="335842"/>
    <lineage>
        <taxon>Eukaryota</taxon>
        <taxon>Fungi</taxon>
        <taxon>Dikarya</taxon>
        <taxon>Ascomycota</taxon>
        <taxon>Pezizomycotina</taxon>
        <taxon>Sordariomycetes</taxon>
        <taxon>Xylariomycetidae</taxon>
        <taxon>Amphisphaeriales</taxon>
        <taxon>Apiosporaceae</taxon>
        <taxon>Apiospora</taxon>
    </lineage>
</organism>
<protein>
    <submittedName>
        <fullName evidence="2">Uncharacterized protein</fullName>
    </submittedName>
</protein>
<evidence type="ECO:0000313" key="2">
    <source>
        <dbReference type="EMBL" id="KAK8072438.1"/>
    </source>
</evidence>
<reference evidence="2 3" key="1">
    <citation type="submission" date="2023-01" db="EMBL/GenBank/DDBJ databases">
        <title>Analysis of 21 Apiospora genomes using comparative genomics revels a genus with tremendous synthesis potential of carbohydrate active enzymes and secondary metabolites.</title>
        <authorList>
            <person name="Sorensen T."/>
        </authorList>
    </citation>
    <scope>NUCLEOTIDE SEQUENCE [LARGE SCALE GENOMIC DNA]</scope>
    <source>
        <strain evidence="2 3">CBS 83171</strain>
    </source>
</reference>
<feature type="region of interest" description="Disordered" evidence="1">
    <location>
        <begin position="1"/>
        <end position="22"/>
    </location>
</feature>
<accession>A0ABR1VRI0</accession>
<keyword evidence="3" id="KW-1185">Reference proteome</keyword>
<dbReference type="EMBL" id="JAQQWM010000003">
    <property type="protein sequence ID" value="KAK8072438.1"/>
    <property type="molecule type" value="Genomic_DNA"/>
</dbReference>
<proteinExistence type="predicted"/>